<dbReference type="Proteomes" id="UP000825933">
    <property type="component" value="Unassembled WGS sequence"/>
</dbReference>
<accession>A0A8T5UZW7</accession>
<dbReference type="EMBL" id="JAIOUQ010000011">
    <property type="protein sequence ID" value="MBZ2166353.1"/>
    <property type="molecule type" value="Genomic_DNA"/>
</dbReference>
<name>A0A8T5UZW7_9EURY</name>
<protein>
    <submittedName>
        <fullName evidence="1">Uncharacterized protein</fullName>
    </submittedName>
</protein>
<evidence type="ECO:0000313" key="1">
    <source>
        <dbReference type="EMBL" id="MBZ2166353.1"/>
    </source>
</evidence>
<reference evidence="2" key="1">
    <citation type="journal article" date="2022" name="Microbiol. Resour. Announc.">
        <title>Draft Genome Sequence of a Methanogenic Archaeon from West Spitsbergen Permafrost.</title>
        <authorList>
            <person name="Trubitsyn V."/>
            <person name="Rivkina E."/>
            <person name="Shcherbakova V."/>
        </authorList>
    </citation>
    <scope>NUCLEOTIDE SEQUENCE [LARGE SCALE GENOMIC DNA]</scope>
    <source>
        <strain evidence="2">VT</strain>
    </source>
</reference>
<keyword evidence="2" id="KW-1185">Reference proteome</keyword>
<dbReference type="AlphaFoldDB" id="A0A8T5UZW7"/>
<organism evidence="1 2">
    <name type="scientific">Methanobacterium spitsbergense</name>
    <dbReference type="NCBI Taxonomy" id="2874285"/>
    <lineage>
        <taxon>Archaea</taxon>
        <taxon>Methanobacteriati</taxon>
        <taxon>Methanobacteriota</taxon>
        <taxon>Methanomada group</taxon>
        <taxon>Methanobacteria</taxon>
        <taxon>Methanobacteriales</taxon>
        <taxon>Methanobacteriaceae</taxon>
        <taxon>Methanobacterium</taxon>
    </lineage>
</organism>
<sequence>MMRKVACSCCSNHFNRDDDGSGEAIKCPRCKSFCYFVHPKENEPVHVLKVKEES</sequence>
<dbReference type="RefSeq" id="WP_223791905.1">
    <property type="nucleotide sequence ID" value="NZ_JAIOUQ010000011.1"/>
</dbReference>
<proteinExistence type="predicted"/>
<comment type="caution">
    <text evidence="1">The sequence shown here is derived from an EMBL/GenBank/DDBJ whole genome shotgun (WGS) entry which is preliminary data.</text>
</comment>
<evidence type="ECO:0000313" key="2">
    <source>
        <dbReference type="Proteomes" id="UP000825933"/>
    </source>
</evidence>
<gene>
    <name evidence="1" type="ORF">K8N75_09920</name>
</gene>